<dbReference type="GO" id="GO:0016020">
    <property type="term" value="C:membrane"/>
    <property type="evidence" value="ECO:0007669"/>
    <property type="project" value="UniProtKB-SubCell"/>
</dbReference>
<evidence type="ECO:0000313" key="8">
    <source>
        <dbReference type="Proteomes" id="UP000758603"/>
    </source>
</evidence>
<keyword evidence="2" id="KW-0813">Transport</keyword>
<evidence type="ECO:0000256" key="3">
    <source>
        <dbReference type="ARBA" id="ARBA00022692"/>
    </source>
</evidence>
<dbReference type="GeneID" id="70137621"/>
<reference evidence="7" key="1">
    <citation type="journal article" date="2021" name="Nat. Commun.">
        <title>Genetic determinants of endophytism in the Arabidopsis root mycobiome.</title>
        <authorList>
            <person name="Mesny F."/>
            <person name="Miyauchi S."/>
            <person name="Thiergart T."/>
            <person name="Pickel B."/>
            <person name="Atanasova L."/>
            <person name="Karlsson M."/>
            <person name="Huettel B."/>
            <person name="Barry K.W."/>
            <person name="Haridas S."/>
            <person name="Chen C."/>
            <person name="Bauer D."/>
            <person name="Andreopoulos W."/>
            <person name="Pangilinan J."/>
            <person name="LaButti K."/>
            <person name="Riley R."/>
            <person name="Lipzen A."/>
            <person name="Clum A."/>
            <person name="Drula E."/>
            <person name="Henrissat B."/>
            <person name="Kohler A."/>
            <person name="Grigoriev I.V."/>
            <person name="Martin F.M."/>
            <person name="Hacquard S."/>
        </authorList>
    </citation>
    <scope>NUCLEOTIDE SEQUENCE</scope>
    <source>
        <strain evidence="7">MPI-SDFR-AT-0073</strain>
    </source>
</reference>
<keyword evidence="4 6" id="KW-1133">Transmembrane helix</keyword>
<dbReference type="AlphaFoldDB" id="A0A9P9A0Z3"/>
<feature type="transmembrane region" description="Helical" evidence="6">
    <location>
        <begin position="378"/>
        <end position="398"/>
    </location>
</feature>
<keyword evidence="8" id="KW-1185">Reference proteome</keyword>
<comment type="caution">
    <text evidence="7">The sequence shown here is derived from an EMBL/GenBank/DDBJ whole genome shotgun (WGS) entry which is preliminary data.</text>
</comment>
<evidence type="ECO:0000256" key="6">
    <source>
        <dbReference type="SAM" id="Phobius"/>
    </source>
</evidence>
<accession>A0A9P9A0Z3</accession>
<dbReference type="PANTHER" id="PTHR45649">
    <property type="entry name" value="AMINO-ACID PERMEASE BAT1"/>
    <property type="match status" value="1"/>
</dbReference>
<evidence type="ECO:0000256" key="2">
    <source>
        <dbReference type="ARBA" id="ARBA00022448"/>
    </source>
</evidence>
<feature type="transmembrane region" description="Helical" evidence="6">
    <location>
        <begin position="481"/>
        <end position="499"/>
    </location>
</feature>
<feature type="transmembrane region" description="Helical" evidence="6">
    <location>
        <begin position="237"/>
        <end position="255"/>
    </location>
</feature>
<dbReference type="OrthoDB" id="3257095at2759"/>
<keyword evidence="5 6" id="KW-0472">Membrane</keyword>
<feature type="transmembrane region" description="Helical" evidence="6">
    <location>
        <begin position="167"/>
        <end position="187"/>
    </location>
</feature>
<dbReference type="Pfam" id="PF13520">
    <property type="entry name" value="AA_permease_2"/>
    <property type="match status" value="1"/>
</dbReference>
<dbReference type="PANTHER" id="PTHR45649:SF5">
    <property type="entry name" value="GABA TRANSPORTER (EUROFUNG)-RELATED"/>
    <property type="match status" value="1"/>
</dbReference>
<dbReference type="RefSeq" id="XP_045961808.1">
    <property type="nucleotide sequence ID" value="XM_046108730.1"/>
</dbReference>
<sequence length="522" mass="57152">MAQDDKFELNTINVSEEPMAMGDKPSHSASALEQQTRTRRLFSSAQLFAFNLVYLGTWYSTGSNMYFALANGGPATWLFSYIIVSFGALCQAASFAELASIQPIAGAQYTWTYHFAPKSLKLFLTWTQGWITWLAYVALLASCLNSNTVVFEGLIQLAHPDYVPGGWHTTLIILAMLLFCTLVNIYAFKIVPWFELLSGILNVCLFLIFLVVLWVMSPRNSPDVFLVKNISSGWDNYFISANLGALSNIFLFISFESVVHMGEETRDAKKSVPRAVFWSVVSNSVLGLIMLITFGVSSFGEICMPALDILLNSSSPLVTILVYATGEKVTTGLVSGLVLMGISGNMGVVSSVSRLTWAWARDGGLPQYFGYVDAKQRVPLRAVLLTCSIVGCLSLLNIGTSTYIAFGAITSLSSLAAYLSYAIVLACVLYARITNTITLGEWTMGKAGPFVNLVGLLYTLWVMVFLPFPNNLPVTASNMNYCGPVFGAVLVGTIGVWFLRAKGRWQGPNRAVVDFVLQNELQ</sequence>
<feature type="transmembrane region" description="Helical" evidence="6">
    <location>
        <begin position="41"/>
        <end position="59"/>
    </location>
</feature>
<dbReference type="Gene3D" id="1.20.1740.10">
    <property type="entry name" value="Amino acid/polyamine transporter I"/>
    <property type="match status" value="1"/>
</dbReference>
<comment type="subcellular location">
    <subcellularLocation>
        <location evidence="1">Membrane</location>
        <topology evidence="1">Multi-pass membrane protein</topology>
    </subcellularLocation>
</comment>
<feature type="transmembrane region" description="Helical" evidence="6">
    <location>
        <begin position="404"/>
        <end position="430"/>
    </location>
</feature>
<organism evidence="7 8">
    <name type="scientific">Truncatella angustata</name>
    <dbReference type="NCBI Taxonomy" id="152316"/>
    <lineage>
        <taxon>Eukaryota</taxon>
        <taxon>Fungi</taxon>
        <taxon>Dikarya</taxon>
        <taxon>Ascomycota</taxon>
        <taxon>Pezizomycotina</taxon>
        <taxon>Sordariomycetes</taxon>
        <taxon>Xylariomycetidae</taxon>
        <taxon>Amphisphaeriales</taxon>
        <taxon>Sporocadaceae</taxon>
        <taxon>Truncatella</taxon>
    </lineage>
</organism>
<gene>
    <name evidence="7" type="ORF">BKA67DRAFT_673397</name>
</gene>
<evidence type="ECO:0000256" key="5">
    <source>
        <dbReference type="ARBA" id="ARBA00023136"/>
    </source>
</evidence>
<dbReference type="Proteomes" id="UP000758603">
    <property type="component" value="Unassembled WGS sequence"/>
</dbReference>
<feature type="transmembrane region" description="Helical" evidence="6">
    <location>
        <begin position="199"/>
        <end position="217"/>
    </location>
</feature>
<dbReference type="InterPro" id="IPR002293">
    <property type="entry name" value="AA/rel_permease1"/>
</dbReference>
<evidence type="ECO:0000313" key="7">
    <source>
        <dbReference type="EMBL" id="KAH6657574.1"/>
    </source>
</evidence>
<feature type="transmembrane region" description="Helical" evidence="6">
    <location>
        <begin position="122"/>
        <end position="147"/>
    </location>
</feature>
<name>A0A9P9A0Z3_9PEZI</name>
<feature type="transmembrane region" description="Helical" evidence="6">
    <location>
        <begin position="275"/>
        <end position="296"/>
    </location>
</feature>
<dbReference type="EMBL" id="JAGPXC010000002">
    <property type="protein sequence ID" value="KAH6657574.1"/>
    <property type="molecule type" value="Genomic_DNA"/>
</dbReference>
<evidence type="ECO:0000256" key="1">
    <source>
        <dbReference type="ARBA" id="ARBA00004141"/>
    </source>
</evidence>
<dbReference type="PIRSF" id="PIRSF006060">
    <property type="entry name" value="AA_transporter"/>
    <property type="match status" value="1"/>
</dbReference>
<keyword evidence="3 6" id="KW-0812">Transmembrane</keyword>
<protein>
    <submittedName>
        <fullName evidence="7">Amino acid/polyamine transporter I</fullName>
    </submittedName>
</protein>
<feature type="transmembrane region" description="Helical" evidence="6">
    <location>
        <begin position="450"/>
        <end position="469"/>
    </location>
</feature>
<feature type="transmembrane region" description="Helical" evidence="6">
    <location>
        <begin position="79"/>
        <end position="101"/>
    </location>
</feature>
<dbReference type="GO" id="GO:0022857">
    <property type="term" value="F:transmembrane transporter activity"/>
    <property type="evidence" value="ECO:0007669"/>
    <property type="project" value="InterPro"/>
</dbReference>
<evidence type="ECO:0000256" key="4">
    <source>
        <dbReference type="ARBA" id="ARBA00022989"/>
    </source>
</evidence>
<proteinExistence type="predicted"/>